<dbReference type="EMBL" id="LT607410">
    <property type="protein sequence ID" value="SCF15245.1"/>
    <property type="molecule type" value="Genomic_DNA"/>
</dbReference>
<dbReference type="AlphaFoldDB" id="A0A1C4Y3E9"/>
<dbReference type="RefSeq" id="WP_157745944.1">
    <property type="nucleotide sequence ID" value="NZ_LT607410.1"/>
</dbReference>
<feature type="chain" id="PRO_5038617998" evidence="1">
    <location>
        <begin position="23"/>
        <end position="159"/>
    </location>
</feature>
<gene>
    <name evidence="2" type="ORF">GA0074696_3024</name>
</gene>
<evidence type="ECO:0000256" key="1">
    <source>
        <dbReference type="SAM" id="SignalP"/>
    </source>
</evidence>
<dbReference type="Proteomes" id="UP000198228">
    <property type="component" value="Chromosome I"/>
</dbReference>
<sequence>MLWTVCLVGLCAVGLAPSFSGASCAERAAAIAAPLHTDVAPVARELAPLGTILEVHWVQRVDGGFCDLSPGARRLAREGVARLADVATLTRLTAPDAGDPVAPDARLSPWLPSRADWWSGPALDARFDAGADYASAWYWLDRASGVVYFRSDVDYDPGP</sequence>
<keyword evidence="1" id="KW-0732">Signal</keyword>
<evidence type="ECO:0000313" key="3">
    <source>
        <dbReference type="Proteomes" id="UP000198228"/>
    </source>
</evidence>
<name>A0A1C4Y3E9_9ACTN</name>
<protein>
    <submittedName>
        <fullName evidence="2">Uncharacterized protein</fullName>
    </submittedName>
</protein>
<organism evidence="2 3">
    <name type="scientific">Micromonospora purpureochromogenes</name>
    <dbReference type="NCBI Taxonomy" id="47872"/>
    <lineage>
        <taxon>Bacteria</taxon>
        <taxon>Bacillati</taxon>
        <taxon>Actinomycetota</taxon>
        <taxon>Actinomycetes</taxon>
        <taxon>Micromonosporales</taxon>
        <taxon>Micromonosporaceae</taxon>
        <taxon>Micromonospora</taxon>
    </lineage>
</organism>
<reference evidence="2 3" key="1">
    <citation type="submission" date="2016-06" db="EMBL/GenBank/DDBJ databases">
        <authorList>
            <person name="Kjaerup R.B."/>
            <person name="Dalgaard T.S."/>
            <person name="Juul-Madsen H.R."/>
        </authorList>
    </citation>
    <scope>NUCLEOTIDE SEQUENCE [LARGE SCALE GENOMIC DNA]</scope>
    <source>
        <strain evidence="2 3">DSM 43821</strain>
    </source>
</reference>
<accession>A0A1C4Y3E9</accession>
<evidence type="ECO:0000313" key="2">
    <source>
        <dbReference type="EMBL" id="SCF15245.1"/>
    </source>
</evidence>
<proteinExistence type="predicted"/>
<feature type="signal peptide" evidence="1">
    <location>
        <begin position="1"/>
        <end position="22"/>
    </location>
</feature>